<sequence length="366" mass="38332">MGTRTADGAAQADGAARAGAAAQPGAAAQAAEARGPALPDGLAGLDGEAGLLEVVVARRTPVADGVLALELARIDGRPLPPYRPGSHVDLHLGNGQVRQYSLCGDPADTSRYRLGILRTADSRGGSRHVHTRIREGLFLLMSPPKNNFPLVADAPRSVLFAGGIGVTPLLAMARELARLDRSFEVHYRARDRGRLAFAPELTELAGPGRVTCYTDDAAGGAADFDAEAVIRRAGPGAHVYMCGPRGFMDHVAAAAGRAGVPAELLHEENFTNDVDLTGTPFTVVAARSKVTARVEADRTIAETLRDHGVAVRTSCGTGVCGTCLTAVLRGEPDHRDVFQSPAQQRANTAVTLCCSRSRTPELVVDL</sequence>
<evidence type="ECO:0000256" key="6">
    <source>
        <dbReference type="ARBA" id="ARBA00023004"/>
    </source>
</evidence>
<dbReference type="InterPro" id="IPR050415">
    <property type="entry name" value="MRET"/>
</dbReference>
<reference evidence="10 11" key="1">
    <citation type="submission" date="2020-03" db="EMBL/GenBank/DDBJ databases">
        <title>WGS of actinomycetes isolated from Thailand.</title>
        <authorList>
            <person name="Thawai C."/>
        </authorList>
    </citation>
    <scope>NUCLEOTIDE SEQUENCE [LARGE SCALE GENOMIC DNA]</scope>
    <source>
        <strain evidence="10 11">PRB2-1</strain>
    </source>
</reference>
<evidence type="ECO:0000313" key="11">
    <source>
        <dbReference type="Proteomes" id="UP000734511"/>
    </source>
</evidence>
<keyword evidence="11" id="KW-1185">Reference proteome</keyword>
<keyword evidence="3" id="KW-0001">2Fe-2S</keyword>
<dbReference type="InterPro" id="IPR006058">
    <property type="entry name" value="2Fe2S_fd_BS"/>
</dbReference>
<dbReference type="InterPro" id="IPR017927">
    <property type="entry name" value="FAD-bd_FR_type"/>
</dbReference>
<dbReference type="Gene3D" id="3.40.50.80">
    <property type="entry name" value="Nucleotide-binding domain of ferredoxin-NADP reductase (FNR) module"/>
    <property type="match status" value="1"/>
</dbReference>
<feature type="domain" description="FAD-binding FR-type" evidence="9">
    <location>
        <begin position="49"/>
        <end position="151"/>
    </location>
</feature>
<dbReference type="PROSITE" id="PS51384">
    <property type="entry name" value="FAD_FR"/>
    <property type="match status" value="1"/>
</dbReference>
<comment type="cofactor">
    <cofactor evidence="1">
        <name>FAD</name>
        <dbReference type="ChEBI" id="CHEBI:57692"/>
    </cofactor>
</comment>
<dbReference type="Gene3D" id="2.40.30.10">
    <property type="entry name" value="Translation factors"/>
    <property type="match status" value="1"/>
</dbReference>
<dbReference type="RefSeq" id="WP_167986764.1">
    <property type="nucleotide sequence ID" value="NZ_JAATEJ010000037.1"/>
</dbReference>
<dbReference type="InterPro" id="IPR036010">
    <property type="entry name" value="2Fe-2S_ferredoxin-like_sf"/>
</dbReference>
<dbReference type="Pfam" id="PF00111">
    <property type="entry name" value="Fer2"/>
    <property type="match status" value="1"/>
</dbReference>
<dbReference type="CDD" id="cd00207">
    <property type="entry name" value="fer2"/>
    <property type="match status" value="1"/>
</dbReference>
<dbReference type="Gene3D" id="3.10.20.30">
    <property type="match status" value="1"/>
</dbReference>
<evidence type="ECO:0000259" key="8">
    <source>
        <dbReference type="PROSITE" id="PS51085"/>
    </source>
</evidence>
<protein>
    <submittedName>
        <fullName evidence="10">Oxidoreductase</fullName>
    </submittedName>
</protein>
<name>A0ABX0ZV71_9ACTN</name>
<dbReference type="InterPro" id="IPR001041">
    <property type="entry name" value="2Fe-2S_ferredoxin-type"/>
</dbReference>
<dbReference type="CDD" id="cd06185">
    <property type="entry name" value="PDR_like"/>
    <property type="match status" value="1"/>
</dbReference>
<dbReference type="PROSITE" id="PS51085">
    <property type="entry name" value="2FE2S_FER_2"/>
    <property type="match status" value="1"/>
</dbReference>
<evidence type="ECO:0000256" key="3">
    <source>
        <dbReference type="ARBA" id="ARBA00022714"/>
    </source>
</evidence>
<keyword evidence="5" id="KW-0560">Oxidoreductase</keyword>
<dbReference type="PANTHER" id="PTHR47354:SF1">
    <property type="entry name" value="CARNITINE MONOOXYGENASE REDUCTASE SUBUNIT"/>
    <property type="match status" value="1"/>
</dbReference>
<dbReference type="EMBL" id="JAATEJ010000037">
    <property type="protein sequence ID" value="NJP47930.1"/>
    <property type="molecule type" value="Genomic_DNA"/>
</dbReference>
<evidence type="ECO:0000256" key="5">
    <source>
        <dbReference type="ARBA" id="ARBA00023002"/>
    </source>
</evidence>
<evidence type="ECO:0000256" key="4">
    <source>
        <dbReference type="ARBA" id="ARBA00022723"/>
    </source>
</evidence>
<feature type="domain" description="2Fe-2S ferredoxin-type" evidence="8">
    <location>
        <begin position="279"/>
        <end position="366"/>
    </location>
</feature>
<dbReference type="Pfam" id="PF00175">
    <property type="entry name" value="NAD_binding_1"/>
    <property type="match status" value="1"/>
</dbReference>
<dbReference type="Proteomes" id="UP000734511">
    <property type="component" value="Unassembled WGS sequence"/>
</dbReference>
<evidence type="ECO:0000256" key="1">
    <source>
        <dbReference type="ARBA" id="ARBA00001974"/>
    </source>
</evidence>
<keyword evidence="7" id="KW-0411">Iron-sulfur</keyword>
<evidence type="ECO:0000259" key="9">
    <source>
        <dbReference type="PROSITE" id="PS51384"/>
    </source>
</evidence>
<dbReference type="InterPro" id="IPR001433">
    <property type="entry name" value="OxRdtase_FAD/NAD-bd"/>
</dbReference>
<keyword evidence="6" id="KW-0408">Iron</keyword>
<dbReference type="SUPFAM" id="SSF63380">
    <property type="entry name" value="Riboflavin synthase domain-like"/>
    <property type="match status" value="1"/>
</dbReference>
<keyword evidence="2" id="KW-0285">Flavoprotein</keyword>
<dbReference type="InterPro" id="IPR017938">
    <property type="entry name" value="Riboflavin_synthase-like_b-brl"/>
</dbReference>
<accession>A0ABX0ZV71</accession>
<dbReference type="SUPFAM" id="SSF52343">
    <property type="entry name" value="Ferredoxin reductase-like, C-terminal NADP-linked domain"/>
    <property type="match status" value="1"/>
</dbReference>
<evidence type="ECO:0000313" key="10">
    <source>
        <dbReference type="EMBL" id="NJP47930.1"/>
    </source>
</evidence>
<dbReference type="InterPro" id="IPR039261">
    <property type="entry name" value="FNR_nucleotide-bd"/>
</dbReference>
<organism evidence="10 11">
    <name type="scientific">Actinacidiphila epipremni</name>
    <dbReference type="NCBI Taxonomy" id="2053013"/>
    <lineage>
        <taxon>Bacteria</taxon>
        <taxon>Bacillati</taxon>
        <taxon>Actinomycetota</taxon>
        <taxon>Actinomycetes</taxon>
        <taxon>Kitasatosporales</taxon>
        <taxon>Streptomycetaceae</taxon>
        <taxon>Actinacidiphila</taxon>
    </lineage>
</organism>
<gene>
    <name evidence="10" type="ORF">HCN08_31670</name>
</gene>
<dbReference type="PANTHER" id="PTHR47354">
    <property type="entry name" value="NADH OXIDOREDUCTASE HCR"/>
    <property type="match status" value="1"/>
</dbReference>
<dbReference type="PRINTS" id="PR00409">
    <property type="entry name" value="PHDIOXRDTASE"/>
</dbReference>
<dbReference type="PROSITE" id="PS00197">
    <property type="entry name" value="2FE2S_FER_1"/>
    <property type="match status" value="1"/>
</dbReference>
<proteinExistence type="predicted"/>
<evidence type="ECO:0000256" key="2">
    <source>
        <dbReference type="ARBA" id="ARBA00022630"/>
    </source>
</evidence>
<keyword evidence="4" id="KW-0479">Metal-binding</keyword>
<evidence type="ECO:0000256" key="7">
    <source>
        <dbReference type="ARBA" id="ARBA00023014"/>
    </source>
</evidence>
<dbReference type="SUPFAM" id="SSF54292">
    <property type="entry name" value="2Fe-2S ferredoxin-like"/>
    <property type="match status" value="1"/>
</dbReference>
<comment type="caution">
    <text evidence="10">The sequence shown here is derived from an EMBL/GenBank/DDBJ whole genome shotgun (WGS) entry which is preliminary data.</text>
</comment>
<dbReference type="InterPro" id="IPR012675">
    <property type="entry name" value="Beta-grasp_dom_sf"/>
</dbReference>